<feature type="compositionally biased region" description="Acidic residues" evidence="1">
    <location>
        <begin position="488"/>
        <end position="536"/>
    </location>
</feature>
<feature type="region of interest" description="Disordered" evidence="1">
    <location>
        <begin position="486"/>
        <end position="536"/>
    </location>
</feature>
<dbReference type="RefSeq" id="XP_069228397.1">
    <property type="nucleotide sequence ID" value="XM_069374529.1"/>
</dbReference>
<protein>
    <submittedName>
        <fullName evidence="2">Uncharacterized protein</fullName>
    </submittedName>
</protein>
<name>A0AB34KNG4_9PEZI</name>
<evidence type="ECO:0000256" key="1">
    <source>
        <dbReference type="SAM" id="MobiDB-lite"/>
    </source>
</evidence>
<dbReference type="Proteomes" id="UP000803884">
    <property type="component" value="Unassembled WGS sequence"/>
</dbReference>
<sequence length="536" mass="60949">MAASVVQNGSTHEVLELSSSDLMEHIDTSAQHIEQQSDKEIPSSVFETKNANAGHRYHSNVVEGNGRAHFGNVYTQTVNYYVTPSGNRSFQTCAVATTLLLDQAELTGQKRKHIEDANAFEPRKLPKESLDTALSKLQKLSLYMETPMQDLPARKITRRIATVIDALKSSGFARSARQHTDYQWSDLRERLLLGRRLRINSPPPVVNCGNFAVVQRRRDVLRYARWEITLTTTETSVPDEEGHETTQSMSVLRLEPCCNHTGSPLVAFFGCQTDLLRTNMIHPVVLAYRTVPGDSEVFSVIEEDDLEGLLKLMATQKVTVRDCDEKGRSLLSEALNMLFKHGRSFIDLSSLRIDGLSIWLRSCNDAMFLKTPRVLEYLIKAGCDIEEVDNNGWNCLFHCVLNAHGPNTSKSFEALLYLLSVFSKIDAQDRYKKSIYDRHHRAMRYLDTWTFSEYFGNTDTTEIDAMYPMTEYEAAETARLARLREQIESEEQLREDETEESEDDMFEGSEDEWNDSGCDDDGDDDYDDDEAADDHL</sequence>
<evidence type="ECO:0000313" key="3">
    <source>
        <dbReference type="Proteomes" id="UP000803884"/>
    </source>
</evidence>
<dbReference type="GeneID" id="96007367"/>
<dbReference type="Gene3D" id="1.25.40.20">
    <property type="entry name" value="Ankyrin repeat-containing domain"/>
    <property type="match status" value="1"/>
</dbReference>
<accession>A0AB34KNG4</accession>
<dbReference type="EMBL" id="JAAQHG020000020">
    <property type="protein sequence ID" value="KAL1585291.1"/>
    <property type="molecule type" value="Genomic_DNA"/>
</dbReference>
<comment type="caution">
    <text evidence="2">The sequence shown here is derived from an EMBL/GenBank/DDBJ whole genome shotgun (WGS) entry which is preliminary data.</text>
</comment>
<organism evidence="2 3">
    <name type="scientific">Cladosporium halotolerans</name>
    <dbReference type="NCBI Taxonomy" id="1052096"/>
    <lineage>
        <taxon>Eukaryota</taxon>
        <taxon>Fungi</taxon>
        <taxon>Dikarya</taxon>
        <taxon>Ascomycota</taxon>
        <taxon>Pezizomycotina</taxon>
        <taxon>Dothideomycetes</taxon>
        <taxon>Dothideomycetidae</taxon>
        <taxon>Cladosporiales</taxon>
        <taxon>Cladosporiaceae</taxon>
        <taxon>Cladosporium</taxon>
    </lineage>
</organism>
<reference evidence="2 3" key="1">
    <citation type="journal article" date="2020" name="Microbiol. Resour. Announc.">
        <title>Draft Genome Sequence of a Cladosporium Species Isolated from the Mesophotic Ascidian Didemnum maculosum.</title>
        <authorList>
            <person name="Gioti A."/>
            <person name="Siaperas R."/>
            <person name="Nikolaivits E."/>
            <person name="Le Goff G."/>
            <person name="Ouazzani J."/>
            <person name="Kotoulas G."/>
            <person name="Topakas E."/>
        </authorList>
    </citation>
    <scope>NUCLEOTIDE SEQUENCE [LARGE SCALE GENOMIC DNA]</scope>
    <source>
        <strain evidence="2 3">TM138-S3</strain>
    </source>
</reference>
<dbReference type="AlphaFoldDB" id="A0AB34KNG4"/>
<keyword evidence="3" id="KW-1185">Reference proteome</keyword>
<dbReference type="InterPro" id="IPR036770">
    <property type="entry name" value="Ankyrin_rpt-contain_sf"/>
</dbReference>
<proteinExistence type="predicted"/>
<evidence type="ECO:0000313" key="2">
    <source>
        <dbReference type="EMBL" id="KAL1585291.1"/>
    </source>
</evidence>
<gene>
    <name evidence="2" type="ORF">WHR41_05924</name>
</gene>
<dbReference type="SUPFAM" id="SSF48403">
    <property type="entry name" value="Ankyrin repeat"/>
    <property type="match status" value="1"/>
</dbReference>